<accession>A0A9Q8STM4</accession>
<sequence length="125" mass="13279">MELSMLSLPALCAGRPDSLSPECSPEDRRHATSLTSPDVDGDLVLQHATAAGLPSVILPYTPTNTKHQQQTITQLNCQNALGSFTVVLKTLINPQPSCHLSLEPPITSQSRSPSTAPLSSRLPSP</sequence>
<feature type="region of interest" description="Disordered" evidence="1">
    <location>
        <begin position="15"/>
        <end position="39"/>
    </location>
</feature>
<evidence type="ECO:0000256" key="1">
    <source>
        <dbReference type="SAM" id="MobiDB-lite"/>
    </source>
</evidence>
<dbReference type="RefSeq" id="XP_049144930.1">
    <property type="nucleotide sequence ID" value="XM_049287787.1"/>
</dbReference>
<dbReference type="GeneID" id="73342797"/>
<evidence type="ECO:0000313" key="3">
    <source>
        <dbReference type="Proteomes" id="UP000830671"/>
    </source>
</evidence>
<dbReference type="Proteomes" id="UP000830671">
    <property type="component" value="Chromosome 4"/>
</dbReference>
<feature type="region of interest" description="Disordered" evidence="1">
    <location>
        <begin position="99"/>
        <end position="125"/>
    </location>
</feature>
<feature type="compositionally biased region" description="Polar residues" evidence="1">
    <location>
        <begin position="106"/>
        <end position="125"/>
    </location>
</feature>
<evidence type="ECO:0000313" key="2">
    <source>
        <dbReference type="EMBL" id="UQC83311.1"/>
    </source>
</evidence>
<name>A0A9Q8STM4_9PEZI</name>
<dbReference type="AlphaFoldDB" id="A0A9Q8STM4"/>
<organism evidence="2 3">
    <name type="scientific">Colletotrichum lupini</name>
    <dbReference type="NCBI Taxonomy" id="145971"/>
    <lineage>
        <taxon>Eukaryota</taxon>
        <taxon>Fungi</taxon>
        <taxon>Dikarya</taxon>
        <taxon>Ascomycota</taxon>
        <taxon>Pezizomycotina</taxon>
        <taxon>Sordariomycetes</taxon>
        <taxon>Hypocreomycetidae</taxon>
        <taxon>Glomerellales</taxon>
        <taxon>Glomerellaceae</taxon>
        <taxon>Colletotrichum</taxon>
        <taxon>Colletotrichum acutatum species complex</taxon>
    </lineage>
</organism>
<proteinExistence type="predicted"/>
<dbReference type="KEGG" id="clup:CLUP02_08806"/>
<gene>
    <name evidence="2" type="ORF">CLUP02_08806</name>
</gene>
<reference evidence="2" key="1">
    <citation type="journal article" date="2021" name="Mol. Plant Microbe Interact.">
        <title>Complete Genome Sequence of the Plant-Pathogenic Fungus Colletotrichum lupini.</title>
        <authorList>
            <person name="Baroncelli R."/>
            <person name="Pensec F."/>
            <person name="Da Lio D."/>
            <person name="Boufleur T."/>
            <person name="Vicente I."/>
            <person name="Sarrocco S."/>
            <person name="Picot A."/>
            <person name="Baraldi E."/>
            <person name="Sukno S."/>
            <person name="Thon M."/>
            <person name="Le Floch G."/>
        </authorList>
    </citation>
    <scope>NUCLEOTIDE SEQUENCE</scope>
    <source>
        <strain evidence="2">IMI 504893</strain>
    </source>
</reference>
<dbReference type="EMBL" id="CP019476">
    <property type="protein sequence ID" value="UQC83311.1"/>
    <property type="molecule type" value="Genomic_DNA"/>
</dbReference>
<protein>
    <submittedName>
        <fullName evidence="2">Uncharacterized protein</fullName>
    </submittedName>
</protein>
<keyword evidence="3" id="KW-1185">Reference proteome</keyword>